<reference evidence="3" key="1">
    <citation type="submission" date="2016-10" db="EMBL/GenBank/DDBJ databases">
        <authorList>
            <person name="Varghese N."/>
            <person name="Submissions S."/>
        </authorList>
    </citation>
    <scope>NUCLEOTIDE SEQUENCE [LARGE SCALE GENOMIC DNA]</scope>
    <source>
        <strain evidence="3">LMG 26416</strain>
    </source>
</reference>
<evidence type="ECO:0000313" key="3">
    <source>
        <dbReference type="Proteomes" id="UP000199120"/>
    </source>
</evidence>
<gene>
    <name evidence="2" type="ORF">SAMN05192542_108216</name>
</gene>
<dbReference type="AlphaFoldDB" id="A0A1H7QNA2"/>
<dbReference type="EMBL" id="FOAJ01000008">
    <property type="protein sequence ID" value="SEL49521.1"/>
    <property type="molecule type" value="Genomic_DNA"/>
</dbReference>
<feature type="region of interest" description="Disordered" evidence="1">
    <location>
        <begin position="1"/>
        <end position="49"/>
    </location>
</feature>
<organism evidence="2 3">
    <name type="scientific">Paraburkholderia caballeronis</name>
    <dbReference type="NCBI Taxonomy" id="416943"/>
    <lineage>
        <taxon>Bacteria</taxon>
        <taxon>Pseudomonadati</taxon>
        <taxon>Pseudomonadota</taxon>
        <taxon>Betaproteobacteria</taxon>
        <taxon>Burkholderiales</taxon>
        <taxon>Burkholderiaceae</taxon>
        <taxon>Paraburkholderia</taxon>
    </lineage>
</organism>
<keyword evidence="3" id="KW-1185">Reference proteome</keyword>
<protein>
    <submittedName>
        <fullName evidence="2">Uncharacterized protein</fullName>
    </submittedName>
</protein>
<name>A0A1H7QNA2_9BURK</name>
<accession>A0A1H7QNA2</accession>
<proteinExistence type="predicted"/>
<sequence>MQPKAAPDASASAHVPASTAWSSPPHRLRSRRWFDDPSDSGMTARRAAW</sequence>
<dbReference type="RefSeq" id="WP_167627103.1">
    <property type="nucleotide sequence ID" value="NZ_FNSR01000002.1"/>
</dbReference>
<dbReference type="Proteomes" id="UP000199120">
    <property type="component" value="Unassembled WGS sequence"/>
</dbReference>
<evidence type="ECO:0000313" key="2">
    <source>
        <dbReference type="EMBL" id="SEL49521.1"/>
    </source>
</evidence>
<evidence type="ECO:0000256" key="1">
    <source>
        <dbReference type="SAM" id="MobiDB-lite"/>
    </source>
</evidence>